<proteinExistence type="predicted"/>
<dbReference type="InterPro" id="IPR023346">
    <property type="entry name" value="Lysozyme-like_dom_sf"/>
</dbReference>
<evidence type="ECO:0000256" key="14">
    <source>
        <dbReference type="ARBA" id="ARBA00049902"/>
    </source>
</evidence>
<evidence type="ECO:0000313" key="19">
    <source>
        <dbReference type="Proteomes" id="UP001595843"/>
    </source>
</evidence>
<keyword evidence="10 15" id="KW-0472">Membrane</keyword>
<dbReference type="InterPro" id="IPR036950">
    <property type="entry name" value="PBP_transglycosylase"/>
</dbReference>
<keyword evidence="15" id="KW-1133">Transmembrane helix</keyword>
<comment type="caution">
    <text evidence="18">The sequence shown here is derived from an EMBL/GenBank/DDBJ whole genome shotgun (WGS) entry which is preliminary data.</text>
</comment>
<dbReference type="SUPFAM" id="SSF56601">
    <property type="entry name" value="beta-lactamase/transpeptidase-like"/>
    <property type="match status" value="1"/>
</dbReference>
<evidence type="ECO:0000313" key="18">
    <source>
        <dbReference type="EMBL" id="MFC4077277.1"/>
    </source>
</evidence>
<dbReference type="InterPro" id="IPR001460">
    <property type="entry name" value="PCN-bd_Tpept"/>
</dbReference>
<feature type="domain" description="Glycosyl transferase family 51" evidence="17">
    <location>
        <begin position="72"/>
        <end position="247"/>
    </location>
</feature>
<evidence type="ECO:0000256" key="15">
    <source>
        <dbReference type="SAM" id="Phobius"/>
    </source>
</evidence>
<evidence type="ECO:0000256" key="3">
    <source>
        <dbReference type="ARBA" id="ARBA00022645"/>
    </source>
</evidence>
<evidence type="ECO:0000256" key="10">
    <source>
        <dbReference type="ARBA" id="ARBA00023136"/>
    </source>
</evidence>
<sequence>MGDDMDRSLPPAGWEQVPFAKWWDRGRRILRWFSFCLLTGFGLALFTLLYLKSKPLPPPPIGMTTQLMDIRGKVIDQLDAGEHRDPVRLRKIPQSLIDATLAAEDQRFFDHWGFSTKGILRAAWINLKSRRVAQGASTITQQLARNLYLTHDRTWTRKLREAALTTQLELHFSKREILEMYLNKIYYGHGAYGVERAAHIYFHKPARSLNLAECAMLAGIPRGPGYYSPLADPRRAKRRQELILTRMAKAGFITRRSAEEAKRVPLHYGRPPRPIPARAPWFRDYVIQSAVSRFGLTESQVRSGGLKIYTTLDPARQEAAEKAVARYLNTQDQLEGALVSVDPRTGAIQAMVGGRDYSRSQYNRVFARRQPGSTFKPILYLAALEQGLTPVTRFDSKPTTFLFSDGKYAPTNYHGRYANRPITMGEAIATSDNVYAVRTLLEIGREQAVRMGKKLGIDSSLTPVPSLALGSSAVRPFEMIQVYSTLANGGVKHSPFAIRRIEDTDGQVIARAQPQPTSVIPRPETFVITKMLEKVFASGGTAHRVKQILPRPVAGKTGSTEWDSWLSGYTPDLATTVWLGYDRGKRLPPGTSRLTHNIWGTYMREALATVPPRPFPTPEGVTEVTVDPDTGYRATSACPRREKIWFLNGTEPEKTCPAHREPSPVPKTLDSLWERIKKWWDG</sequence>
<evidence type="ECO:0000256" key="2">
    <source>
        <dbReference type="ARBA" id="ARBA00022475"/>
    </source>
</evidence>
<evidence type="ECO:0000256" key="13">
    <source>
        <dbReference type="ARBA" id="ARBA00034000"/>
    </source>
</evidence>
<evidence type="ECO:0000259" key="17">
    <source>
        <dbReference type="Pfam" id="PF00912"/>
    </source>
</evidence>
<evidence type="ECO:0000256" key="1">
    <source>
        <dbReference type="ARBA" id="ARBA00004236"/>
    </source>
</evidence>
<evidence type="ECO:0000256" key="12">
    <source>
        <dbReference type="ARBA" id="ARBA00023316"/>
    </source>
</evidence>
<dbReference type="NCBIfam" id="TIGR02074">
    <property type="entry name" value="PBP_1a_fam"/>
    <property type="match status" value="1"/>
</dbReference>
<name>A0ABV8JKI6_9BACL</name>
<evidence type="ECO:0000256" key="8">
    <source>
        <dbReference type="ARBA" id="ARBA00022960"/>
    </source>
</evidence>
<keyword evidence="7" id="KW-0378">Hydrolase</keyword>
<keyword evidence="11" id="KW-0511">Multifunctional enzyme</keyword>
<dbReference type="Proteomes" id="UP001595843">
    <property type="component" value="Unassembled WGS sequence"/>
</dbReference>
<keyword evidence="12" id="KW-0961">Cell wall biogenesis/degradation</keyword>
<comment type="subcellular location">
    <subcellularLocation>
        <location evidence="1">Cell membrane</location>
    </subcellularLocation>
</comment>
<keyword evidence="8" id="KW-0133">Cell shape</keyword>
<accession>A0ABV8JKI6</accession>
<evidence type="ECO:0000256" key="4">
    <source>
        <dbReference type="ARBA" id="ARBA00022670"/>
    </source>
</evidence>
<dbReference type="EC" id="2.4.-.-" evidence="18"/>
<dbReference type="InterPro" id="IPR012338">
    <property type="entry name" value="Beta-lactam/transpept-like"/>
</dbReference>
<gene>
    <name evidence="18" type="ORF">ACFOUO_10755</name>
</gene>
<feature type="domain" description="Penicillin-binding protein transpeptidase" evidence="16">
    <location>
        <begin position="336"/>
        <end position="571"/>
    </location>
</feature>
<dbReference type="Gene3D" id="1.10.3810.10">
    <property type="entry name" value="Biosynthetic peptidoglycan transglycosylase-like"/>
    <property type="match status" value="1"/>
</dbReference>
<evidence type="ECO:0000256" key="6">
    <source>
        <dbReference type="ARBA" id="ARBA00022679"/>
    </source>
</evidence>
<reference evidence="19" key="1">
    <citation type="journal article" date="2019" name="Int. J. Syst. Evol. Microbiol.">
        <title>The Global Catalogue of Microorganisms (GCM) 10K type strain sequencing project: providing services to taxonomists for standard genome sequencing and annotation.</title>
        <authorList>
            <consortium name="The Broad Institute Genomics Platform"/>
            <consortium name="The Broad Institute Genome Sequencing Center for Infectious Disease"/>
            <person name="Wu L."/>
            <person name="Ma J."/>
        </authorList>
    </citation>
    <scope>NUCLEOTIDE SEQUENCE [LARGE SCALE GENOMIC DNA]</scope>
    <source>
        <strain evidence="19">IBRC-M 10813</strain>
    </source>
</reference>
<keyword evidence="9" id="KW-0573">Peptidoglycan synthesis</keyword>
<dbReference type="EMBL" id="JBHSAP010000015">
    <property type="protein sequence ID" value="MFC4077277.1"/>
    <property type="molecule type" value="Genomic_DNA"/>
</dbReference>
<dbReference type="InterPro" id="IPR050396">
    <property type="entry name" value="Glycosyltr_51/Transpeptidase"/>
</dbReference>
<comment type="catalytic activity">
    <reaction evidence="13">
        <text>Preferential cleavage: (Ac)2-L-Lys-D-Ala-|-D-Ala. Also transpeptidation of peptidyl-alanyl moieties that are N-acyl substituents of D-alanine.</text>
        <dbReference type="EC" id="3.4.16.4"/>
    </reaction>
</comment>
<protein>
    <submittedName>
        <fullName evidence="18">Transglycosylase domain-containing protein</fullName>
        <ecNumber evidence="18">2.4.-.-</ecNumber>
    </submittedName>
</protein>
<evidence type="ECO:0000259" key="16">
    <source>
        <dbReference type="Pfam" id="PF00905"/>
    </source>
</evidence>
<keyword evidence="15" id="KW-0812">Transmembrane</keyword>
<keyword evidence="5 18" id="KW-0328">Glycosyltransferase</keyword>
<evidence type="ECO:0000256" key="9">
    <source>
        <dbReference type="ARBA" id="ARBA00022984"/>
    </source>
</evidence>
<keyword evidence="4" id="KW-0645">Protease</keyword>
<feature type="transmembrane region" description="Helical" evidence="15">
    <location>
        <begin position="29"/>
        <end position="51"/>
    </location>
</feature>
<dbReference type="InterPro" id="IPR001264">
    <property type="entry name" value="Glyco_trans_51"/>
</dbReference>
<dbReference type="Gene3D" id="3.40.710.10">
    <property type="entry name" value="DD-peptidase/beta-lactamase superfamily"/>
    <property type="match status" value="1"/>
</dbReference>
<keyword evidence="19" id="KW-1185">Reference proteome</keyword>
<dbReference type="PANTHER" id="PTHR32282">
    <property type="entry name" value="BINDING PROTEIN TRANSPEPTIDASE, PUTATIVE-RELATED"/>
    <property type="match status" value="1"/>
</dbReference>
<dbReference type="RefSeq" id="WP_380705031.1">
    <property type="nucleotide sequence ID" value="NZ_JBHSAP010000015.1"/>
</dbReference>
<keyword evidence="2" id="KW-1003">Cell membrane</keyword>
<organism evidence="18 19">
    <name type="scientific">Salinithrix halophila</name>
    <dbReference type="NCBI Taxonomy" id="1485204"/>
    <lineage>
        <taxon>Bacteria</taxon>
        <taxon>Bacillati</taxon>
        <taxon>Bacillota</taxon>
        <taxon>Bacilli</taxon>
        <taxon>Bacillales</taxon>
        <taxon>Thermoactinomycetaceae</taxon>
        <taxon>Salinithrix</taxon>
    </lineage>
</organism>
<dbReference type="GO" id="GO:0016757">
    <property type="term" value="F:glycosyltransferase activity"/>
    <property type="evidence" value="ECO:0007669"/>
    <property type="project" value="UniProtKB-KW"/>
</dbReference>
<evidence type="ECO:0000256" key="11">
    <source>
        <dbReference type="ARBA" id="ARBA00023268"/>
    </source>
</evidence>
<evidence type="ECO:0000256" key="7">
    <source>
        <dbReference type="ARBA" id="ARBA00022801"/>
    </source>
</evidence>
<keyword evidence="3" id="KW-0121">Carboxypeptidase</keyword>
<evidence type="ECO:0000256" key="5">
    <source>
        <dbReference type="ARBA" id="ARBA00022676"/>
    </source>
</evidence>
<comment type="catalytic activity">
    <reaction evidence="14">
        <text>[GlcNAc-(1-&gt;4)-Mur2Ac(oyl-L-Ala-gamma-D-Glu-L-Lys-D-Ala-D-Ala)](n)-di-trans,octa-cis-undecaprenyl diphosphate + beta-D-GlcNAc-(1-&gt;4)-Mur2Ac(oyl-L-Ala-gamma-D-Glu-L-Lys-D-Ala-D-Ala)-di-trans,octa-cis-undecaprenyl diphosphate = [GlcNAc-(1-&gt;4)-Mur2Ac(oyl-L-Ala-gamma-D-Glu-L-Lys-D-Ala-D-Ala)](n+1)-di-trans,octa-cis-undecaprenyl diphosphate + di-trans,octa-cis-undecaprenyl diphosphate + H(+)</text>
        <dbReference type="Rhea" id="RHEA:23708"/>
        <dbReference type="Rhea" id="RHEA-COMP:9602"/>
        <dbReference type="Rhea" id="RHEA-COMP:9603"/>
        <dbReference type="ChEBI" id="CHEBI:15378"/>
        <dbReference type="ChEBI" id="CHEBI:58405"/>
        <dbReference type="ChEBI" id="CHEBI:60033"/>
        <dbReference type="ChEBI" id="CHEBI:78435"/>
        <dbReference type="EC" id="2.4.99.28"/>
    </reaction>
</comment>
<dbReference type="PANTHER" id="PTHR32282:SF11">
    <property type="entry name" value="PENICILLIN-BINDING PROTEIN 1B"/>
    <property type="match status" value="1"/>
</dbReference>
<dbReference type="SUPFAM" id="SSF53955">
    <property type="entry name" value="Lysozyme-like"/>
    <property type="match status" value="1"/>
</dbReference>
<dbReference type="Pfam" id="PF00905">
    <property type="entry name" value="Transpeptidase"/>
    <property type="match status" value="1"/>
</dbReference>
<keyword evidence="6 18" id="KW-0808">Transferase</keyword>
<dbReference type="Pfam" id="PF00912">
    <property type="entry name" value="Transgly"/>
    <property type="match status" value="1"/>
</dbReference>